<protein>
    <submittedName>
        <fullName evidence="2">Uncharacterized protein</fullName>
    </submittedName>
</protein>
<keyword evidence="1" id="KW-0732">Signal</keyword>
<comment type="caution">
    <text evidence="2">The sequence shown here is derived from an EMBL/GenBank/DDBJ whole genome shotgun (WGS) entry which is preliminary data.</text>
</comment>
<reference evidence="3" key="1">
    <citation type="journal article" date="2019" name="Int. J. Syst. Evol. Microbiol.">
        <title>The Global Catalogue of Microorganisms (GCM) 10K type strain sequencing project: providing services to taxonomists for standard genome sequencing and annotation.</title>
        <authorList>
            <consortium name="The Broad Institute Genomics Platform"/>
            <consortium name="The Broad Institute Genome Sequencing Center for Infectious Disease"/>
            <person name="Wu L."/>
            <person name="Ma J."/>
        </authorList>
    </citation>
    <scope>NUCLEOTIDE SEQUENCE [LARGE SCALE GENOMIC DNA]</scope>
    <source>
        <strain evidence="3">JCM 18542</strain>
    </source>
</reference>
<keyword evidence="3" id="KW-1185">Reference proteome</keyword>
<proteinExistence type="predicted"/>
<feature type="signal peptide" evidence="1">
    <location>
        <begin position="1"/>
        <end position="29"/>
    </location>
</feature>
<gene>
    <name evidence="2" type="ORF">GCM10023353_33130</name>
</gene>
<accession>A0ABP9CZZ5</accession>
<evidence type="ECO:0000313" key="3">
    <source>
        <dbReference type="Proteomes" id="UP001500839"/>
    </source>
</evidence>
<dbReference type="Proteomes" id="UP001500839">
    <property type="component" value="Unassembled WGS sequence"/>
</dbReference>
<dbReference type="EMBL" id="BAABKQ010000001">
    <property type="protein sequence ID" value="GAA4822090.1"/>
    <property type="molecule type" value="Genomic_DNA"/>
</dbReference>
<organism evidence="2 3">
    <name type="scientific">Tomitella cavernea</name>
    <dbReference type="NCBI Taxonomy" id="1387982"/>
    <lineage>
        <taxon>Bacteria</taxon>
        <taxon>Bacillati</taxon>
        <taxon>Actinomycetota</taxon>
        <taxon>Actinomycetes</taxon>
        <taxon>Mycobacteriales</taxon>
        <taxon>Tomitella</taxon>
    </lineage>
</organism>
<evidence type="ECO:0000313" key="2">
    <source>
        <dbReference type="EMBL" id="GAA4822090.1"/>
    </source>
</evidence>
<evidence type="ECO:0000256" key="1">
    <source>
        <dbReference type="SAM" id="SignalP"/>
    </source>
</evidence>
<name>A0ABP9CZZ5_9ACTN</name>
<feature type="chain" id="PRO_5045514677" evidence="1">
    <location>
        <begin position="30"/>
        <end position="328"/>
    </location>
</feature>
<sequence length="328" mass="33593">MRLTRVAERALPLAAAAMCGLAITLPATAAAAPGGIEGGGPASVEDGVEEPFEPGTNIEEILNNLTFAAVADSAMLTVKTTGTITRVHVGAPTDSDPTDNLGPFCFTPQVYSGLPTIDADDAMRVTTAYLEPTTTPADVLLADAGALVYPSRITPDLGRLISYSQNANLGMLPSGTYTAAVFCIEDRTAPGDYTATAYTRTFDVVDLSAAYVPGTQVVVTVSGLKPDREYSVAGHSTVFCESTATSDSTGTLSFSCTLPEDLEPGIHHFTVDELDGTEAASIEFAVDPEGTNTSGAIDGIADAESAPPASPGPFASLDVFGSLGITGS</sequence>